<evidence type="ECO:0000313" key="5">
    <source>
        <dbReference type="Proteomes" id="UP000677457"/>
    </source>
</evidence>
<reference evidence="2 5" key="2">
    <citation type="submission" date="2021-03" db="EMBL/GenBank/DDBJ databases">
        <title>Whole genome shotgun sequence of Salinispora arenicola NBRC 105043.</title>
        <authorList>
            <person name="Komaki H."/>
            <person name="Tamura T."/>
        </authorList>
    </citation>
    <scope>NUCLEOTIDE SEQUENCE [LARGE SCALE GENOMIC DNA]</scope>
    <source>
        <strain evidence="2 5">NBRC 105043</strain>
    </source>
</reference>
<dbReference type="AlphaFoldDB" id="A0A542XQV2"/>
<feature type="region of interest" description="Disordered" evidence="1">
    <location>
        <begin position="156"/>
        <end position="177"/>
    </location>
</feature>
<protein>
    <submittedName>
        <fullName evidence="3">Uncharacterized protein</fullName>
    </submittedName>
</protein>
<dbReference type="Proteomes" id="UP000677457">
    <property type="component" value="Unassembled WGS sequence"/>
</dbReference>
<dbReference type="EMBL" id="VFOL01000001">
    <property type="protein sequence ID" value="TQL38219.1"/>
    <property type="molecule type" value="Genomic_DNA"/>
</dbReference>
<dbReference type="Proteomes" id="UP000315983">
    <property type="component" value="Unassembled WGS sequence"/>
</dbReference>
<gene>
    <name evidence="3" type="ORF">FB564_3411</name>
    <name evidence="2" type="ORF">Sar04_23980</name>
</gene>
<evidence type="ECO:0000313" key="4">
    <source>
        <dbReference type="Proteomes" id="UP000315983"/>
    </source>
</evidence>
<reference evidence="3 4" key="1">
    <citation type="submission" date="2019-06" db="EMBL/GenBank/DDBJ databases">
        <title>Sequencing the genomes of 1000 actinobacteria strains.</title>
        <authorList>
            <person name="Klenk H.-P."/>
        </authorList>
    </citation>
    <scope>NUCLEOTIDE SEQUENCE [LARGE SCALE GENOMIC DNA]</scope>
    <source>
        <strain evidence="3 4">DSM 44819</strain>
    </source>
</reference>
<dbReference type="GeneID" id="93772607"/>
<evidence type="ECO:0000313" key="3">
    <source>
        <dbReference type="EMBL" id="TQL38219.1"/>
    </source>
</evidence>
<evidence type="ECO:0000313" key="2">
    <source>
        <dbReference type="EMBL" id="GIM85662.1"/>
    </source>
</evidence>
<accession>A0A542XQV2</accession>
<dbReference type="EMBL" id="BOQM01000015">
    <property type="protein sequence ID" value="GIM85662.1"/>
    <property type="molecule type" value="Genomic_DNA"/>
</dbReference>
<evidence type="ECO:0000256" key="1">
    <source>
        <dbReference type="SAM" id="MobiDB-lite"/>
    </source>
</evidence>
<dbReference type="RefSeq" id="WP_249039897.1">
    <property type="nucleotide sequence ID" value="NZ_BOQM01000015.1"/>
</dbReference>
<sequence length="177" mass="18787">MIPKITYGSRVRGLLEYLRGPGKTEEHVNPHLVAGYDDVELLAPQQRKQVPGFVDQAHTPAAYAVSVVNDYAADQSPADNRADAPAGGERHTFDGEARHVDLDSAIFARKEHRRLGDAAGATADVRAASYGSGNRICATGTAAQDGADQVCRTMGGATPETAAPRHPRFPSATALRL</sequence>
<keyword evidence="5" id="KW-1185">Reference proteome</keyword>
<proteinExistence type="predicted"/>
<name>A0A542XQV2_SALAC</name>
<comment type="caution">
    <text evidence="3">The sequence shown here is derived from an EMBL/GenBank/DDBJ whole genome shotgun (WGS) entry which is preliminary data.</text>
</comment>
<organism evidence="3 4">
    <name type="scientific">Salinispora arenicola</name>
    <dbReference type="NCBI Taxonomy" id="168697"/>
    <lineage>
        <taxon>Bacteria</taxon>
        <taxon>Bacillati</taxon>
        <taxon>Actinomycetota</taxon>
        <taxon>Actinomycetes</taxon>
        <taxon>Micromonosporales</taxon>
        <taxon>Micromonosporaceae</taxon>
        <taxon>Salinispora</taxon>
    </lineage>
</organism>